<protein>
    <submittedName>
        <fullName evidence="1">Uncharacterized protein</fullName>
    </submittedName>
</protein>
<reference evidence="1" key="1">
    <citation type="submission" date="2021-02" db="EMBL/GenBank/DDBJ databases">
        <authorList>
            <person name="Dougan E. K."/>
            <person name="Rhodes N."/>
            <person name="Thang M."/>
            <person name="Chan C."/>
        </authorList>
    </citation>
    <scope>NUCLEOTIDE SEQUENCE</scope>
</reference>
<comment type="caution">
    <text evidence="1">The sequence shown here is derived from an EMBL/GenBank/DDBJ whole genome shotgun (WGS) entry which is preliminary data.</text>
</comment>
<name>A0A813FFF2_POLGL</name>
<dbReference type="AlphaFoldDB" id="A0A813FFF2"/>
<feature type="non-terminal residue" evidence="1">
    <location>
        <position position="466"/>
    </location>
</feature>
<evidence type="ECO:0000313" key="2">
    <source>
        <dbReference type="Proteomes" id="UP000654075"/>
    </source>
</evidence>
<dbReference type="OrthoDB" id="469749at2759"/>
<accession>A0A813FFF2</accession>
<evidence type="ECO:0000313" key="1">
    <source>
        <dbReference type="EMBL" id="CAE8609168.1"/>
    </source>
</evidence>
<sequence>ANPIATLSGPSLTTPDCAFAVNGSLSRDPGYPAGQAPALEYNWSCEIYGVNASTWAANLSRMMNASKNASNSSNGSNMSNMSNVTLPEMPNCNWIVRMAQAVREKALQDKLDALQAAEDFRIAELNGTEDTAGPDPLFITPPTLAPWTSLHVEGGVLNFGKYIFKAVVFRKNESEEVRRHGKSSWLVEVTKGAPPPIQITVPWEMLGRVSTQTGLTVAGTSASSLAQVQGGKGCPVPATWAWRWLLVEQRAPSKVLKSLATTTERNDIDITMQVFTSEFSGSLLQPGMSYAYALILTTSTQAMLSLEKMGMTDLTTIAFHGATVVRTIPFLADAPPSGGLVKSVPMVGEAVNTAFTMSTDGWYDDTNGHDLTYAFYRFPLPAGVKLEENITSGGFDVTGNFRVPEIDFSDSQSPSYWVKQRGLMLRPWDKSKAVPGLSMSTGSYYIIGRARDALGGRVGQNSVLSK</sequence>
<organism evidence="1 2">
    <name type="scientific">Polarella glacialis</name>
    <name type="common">Dinoflagellate</name>
    <dbReference type="NCBI Taxonomy" id="89957"/>
    <lineage>
        <taxon>Eukaryota</taxon>
        <taxon>Sar</taxon>
        <taxon>Alveolata</taxon>
        <taxon>Dinophyceae</taxon>
        <taxon>Suessiales</taxon>
        <taxon>Suessiaceae</taxon>
        <taxon>Polarella</taxon>
    </lineage>
</organism>
<gene>
    <name evidence="1" type="ORF">PGLA1383_LOCUS26995</name>
</gene>
<dbReference type="Proteomes" id="UP000654075">
    <property type="component" value="Unassembled WGS sequence"/>
</dbReference>
<keyword evidence="2" id="KW-1185">Reference proteome</keyword>
<proteinExistence type="predicted"/>
<dbReference type="EMBL" id="CAJNNV010024248">
    <property type="protein sequence ID" value="CAE8609168.1"/>
    <property type="molecule type" value="Genomic_DNA"/>
</dbReference>